<dbReference type="InterPro" id="IPR010359">
    <property type="entry name" value="IrrE_HExxH"/>
</dbReference>
<sequence>MLVGVNTSNQYNIILYNKLKTDQSIQFFNKNVVHLDQGEKYLEKEIDTTLIKALQKVSNIENNIKNYSKKDIELIANEVLNHIDTGILKGERILSIEDLVKYTNRILGLKVKNTDNTSIFGCFDVNNQTIHVNHNLYKEKRYKFVLAHEIGHCLIHDGALIESQLINTLPDSEYNFRTNKHSLQNEKQWIEWQANYFAACLTMPKAPLMAMLLQYQGRFDAREGNLYVDDQPNNIKIFVKIINSMSIRLELSKTSIINRLRELGKFTDNSRTKPIGQIMHDYQNQLVI</sequence>
<dbReference type="RefSeq" id="WP_219156060.1">
    <property type="nucleotide sequence ID" value="NZ_JAHWGL010000001.1"/>
</dbReference>
<keyword evidence="4" id="KW-1185">Reference proteome</keyword>
<dbReference type="InterPro" id="IPR052345">
    <property type="entry name" value="Rad_response_metalloprotease"/>
</dbReference>
<proteinExistence type="predicted"/>
<evidence type="ECO:0000313" key="2">
    <source>
        <dbReference type="EMBL" id="MBW3126947.1"/>
    </source>
</evidence>
<dbReference type="Pfam" id="PF06114">
    <property type="entry name" value="Peptidase_M78"/>
    <property type="match status" value="1"/>
</dbReference>
<gene>
    <name evidence="2" type="ORF">KYK14_00140</name>
    <name evidence="3" type="ORF">KYK14_00725</name>
</gene>
<accession>A0ABS6WU04</accession>
<evidence type="ECO:0000259" key="1">
    <source>
        <dbReference type="Pfam" id="PF06114"/>
    </source>
</evidence>
<dbReference type="PANTHER" id="PTHR43236">
    <property type="entry name" value="ANTITOXIN HIGA1"/>
    <property type="match status" value="1"/>
</dbReference>
<dbReference type="EMBL" id="JAHWGL010000001">
    <property type="protein sequence ID" value="MBW3126947.1"/>
    <property type="molecule type" value="Genomic_DNA"/>
</dbReference>
<evidence type="ECO:0000313" key="4">
    <source>
        <dbReference type="Proteomes" id="UP000826188"/>
    </source>
</evidence>
<comment type="caution">
    <text evidence="3">The sequence shown here is derived from an EMBL/GenBank/DDBJ whole genome shotgun (WGS) entry which is preliminary data.</text>
</comment>
<protein>
    <submittedName>
        <fullName evidence="3">ImmA/IrrE family metallo-endopeptidase</fullName>
    </submittedName>
</protein>
<organism evidence="3 4">
    <name type="scientific">Hymenobacter profundi</name>
    <dbReference type="NCBI Taxonomy" id="1982110"/>
    <lineage>
        <taxon>Bacteria</taxon>
        <taxon>Pseudomonadati</taxon>
        <taxon>Bacteroidota</taxon>
        <taxon>Cytophagia</taxon>
        <taxon>Cytophagales</taxon>
        <taxon>Hymenobacteraceae</taxon>
        <taxon>Hymenobacter</taxon>
    </lineage>
</organism>
<reference evidence="3 4" key="1">
    <citation type="submission" date="2021-07" db="EMBL/GenBank/DDBJ databases">
        <title>Hymenobacter profundi sp. nov., isolated from deep-sea water.</title>
        <authorList>
            <person name="Kim M.K."/>
        </authorList>
    </citation>
    <scope>NUCLEOTIDE SEQUENCE [LARGE SCALE GENOMIC DNA]</scope>
    <source>
        <strain evidence="3 4">M2</strain>
    </source>
</reference>
<dbReference type="Proteomes" id="UP000826188">
    <property type="component" value="Unassembled WGS sequence"/>
</dbReference>
<dbReference type="EMBL" id="JAHWGL010000001">
    <property type="protein sequence ID" value="MBW3127062.1"/>
    <property type="molecule type" value="Genomic_DNA"/>
</dbReference>
<dbReference type="PANTHER" id="PTHR43236:SF1">
    <property type="entry name" value="BLL7220 PROTEIN"/>
    <property type="match status" value="1"/>
</dbReference>
<feature type="domain" description="IrrE N-terminal-like" evidence="1">
    <location>
        <begin position="122"/>
        <end position="216"/>
    </location>
</feature>
<name>A0ABS6WU04_9BACT</name>
<evidence type="ECO:0000313" key="3">
    <source>
        <dbReference type="EMBL" id="MBW3127062.1"/>
    </source>
</evidence>